<name>A0A0C3P7B1_PISTI</name>
<organism evidence="2 3">
    <name type="scientific">Pisolithus tinctorius Marx 270</name>
    <dbReference type="NCBI Taxonomy" id="870435"/>
    <lineage>
        <taxon>Eukaryota</taxon>
        <taxon>Fungi</taxon>
        <taxon>Dikarya</taxon>
        <taxon>Basidiomycota</taxon>
        <taxon>Agaricomycotina</taxon>
        <taxon>Agaricomycetes</taxon>
        <taxon>Agaricomycetidae</taxon>
        <taxon>Boletales</taxon>
        <taxon>Sclerodermatineae</taxon>
        <taxon>Pisolithaceae</taxon>
        <taxon>Pisolithus</taxon>
    </lineage>
</organism>
<feature type="region of interest" description="Disordered" evidence="1">
    <location>
        <begin position="1"/>
        <end position="31"/>
    </location>
</feature>
<keyword evidence="3" id="KW-1185">Reference proteome</keyword>
<protein>
    <submittedName>
        <fullName evidence="2">Uncharacterized protein</fullName>
    </submittedName>
</protein>
<evidence type="ECO:0000313" key="3">
    <source>
        <dbReference type="Proteomes" id="UP000054217"/>
    </source>
</evidence>
<accession>A0A0C3P7B1</accession>
<dbReference type="InParanoid" id="A0A0C3P7B1"/>
<reference evidence="3" key="2">
    <citation type="submission" date="2015-01" db="EMBL/GenBank/DDBJ databases">
        <title>Evolutionary Origins and Diversification of the Mycorrhizal Mutualists.</title>
        <authorList>
            <consortium name="DOE Joint Genome Institute"/>
            <consortium name="Mycorrhizal Genomics Consortium"/>
            <person name="Kohler A."/>
            <person name="Kuo A."/>
            <person name="Nagy L.G."/>
            <person name="Floudas D."/>
            <person name="Copeland A."/>
            <person name="Barry K.W."/>
            <person name="Cichocki N."/>
            <person name="Veneault-Fourrey C."/>
            <person name="LaButti K."/>
            <person name="Lindquist E.A."/>
            <person name="Lipzen A."/>
            <person name="Lundell T."/>
            <person name="Morin E."/>
            <person name="Murat C."/>
            <person name="Riley R."/>
            <person name="Ohm R."/>
            <person name="Sun H."/>
            <person name="Tunlid A."/>
            <person name="Henrissat B."/>
            <person name="Grigoriev I.V."/>
            <person name="Hibbett D.S."/>
            <person name="Martin F."/>
        </authorList>
    </citation>
    <scope>NUCLEOTIDE SEQUENCE [LARGE SCALE GENOMIC DNA]</scope>
    <source>
        <strain evidence="3">Marx 270</strain>
    </source>
</reference>
<sequence>MAPNAAYDAFNSDAKDGGPEDFNLDKGTDNTNLEDLDSDAKHHRRLTHVPGPQADVAELQAALSVVQQAYTKCCNIRKITLYYF</sequence>
<evidence type="ECO:0000256" key="1">
    <source>
        <dbReference type="SAM" id="MobiDB-lite"/>
    </source>
</evidence>
<gene>
    <name evidence="2" type="ORF">M404DRAFT_27269</name>
</gene>
<reference evidence="2 3" key="1">
    <citation type="submission" date="2014-04" db="EMBL/GenBank/DDBJ databases">
        <authorList>
            <consortium name="DOE Joint Genome Institute"/>
            <person name="Kuo A."/>
            <person name="Kohler A."/>
            <person name="Costa M.D."/>
            <person name="Nagy L.G."/>
            <person name="Floudas D."/>
            <person name="Copeland A."/>
            <person name="Barry K.W."/>
            <person name="Cichocki N."/>
            <person name="Veneault-Fourrey C."/>
            <person name="LaButti K."/>
            <person name="Lindquist E.A."/>
            <person name="Lipzen A."/>
            <person name="Lundell T."/>
            <person name="Morin E."/>
            <person name="Murat C."/>
            <person name="Sun H."/>
            <person name="Tunlid A."/>
            <person name="Henrissat B."/>
            <person name="Grigoriev I.V."/>
            <person name="Hibbett D.S."/>
            <person name="Martin F."/>
            <person name="Nordberg H.P."/>
            <person name="Cantor M.N."/>
            <person name="Hua S.X."/>
        </authorList>
    </citation>
    <scope>NUCLEOTIDE SEQUENCE [LARGE SCALE GENOMIC DNA]</scope>
    <source>
        <strain evidence="2 3">Marx 270</strain>
    </source>
</reference>
<dbReference type="HOGENOM" id="CLU_2528353_0_0_1"/>
<dbReference type="AlphaFoldDB" id="A0A0C3P7B1"/>
<dbReference type="Proteomes" id="UP000054217">
    <property type="component" value="Unassembled WGS sequence"/>
</dbReference>
<dbReference type="EMBL" id="KN831977">
    <property type="protein sequence ID" value="KIO03304.1"/>
    <property type="molecule type" value="Genomic_DNA"/>
</dbReference>
<feature type="compositionally biased region" description="Basic and acidic residues" evidence="1">
    <location>
        <begin position="13"/>
        <end position="28"/>
    </location>
</feature>
<evidence type="ECO:0000313" key="2">
    <source>
        <dbReference type="EMBL" id="KIO03304.1"/>
    </source>
</evidence>
<proteinExistence type="predicted"/>